<evidence type="ECO:0000313" key="1">
    <source>
        <dbReference type="EMBL" id="BBO75958.1"/>
    </source>
</evidence>
<reference evidence="1 2" key="1">
    <citation type="submission" date="2019-11" db="EMBL/GenBank/DDBJ databases">
        <title>Comparative genomics of hydrocarbon-degrading Desulfosarcina strains.</title>
        <authorList>
            <person name="Watanabe M."/>
            <person name="Kojima H."/>
            <person name="Fukui M."/>
        </authorList>
    </citation>
    <scope>NUCLEOTIDE SEQUENCE [LARGE SCALE GENOMIC DNA]</scope>
    <source>
        <strain evidence="1 2">PP31</strain>
    </source>
</reference>
<dbReference type="OrthoDB" id="982714at2"/>
<gene>
    <name evidence="1" type="ORF">DSCW_33750</name>
</gene>
<keyword evidence="2" id="KW-1185">Reference proteome</keyword>
<accession>A0A5K7Z4M8</accession>
<dbReference type="PROSITE" id="PS51257">
    <property type="entry name" value="PROKAR_LIPOPROTEIN"/>
    <property type="match status" value="1"/>
</dbReference>
<sequence>MRKQAEPNTKSEPNRFCAILLLGLFFMAGCALPQHYWPQKDIAASGENTIPGHPTVLVASRDSEYKEQLVKELQKELSAAKISHIIIGVSPLEKIDPNDYAVIVIINTCLAWGLDDEVSDFLNRQQSTGNIILFTTSAEGTWLPDEGGRDFDAISGASVKENVHDVARDIMAKIQERLSHENQL</sequence>
<evidence type="ECO:0000313" key="2">
    <source>
        <dbReference type="Proteomes" id="UP000427769"/>
    </source>
</evidence>
<dbReference type="RefSeq" id="WP_155304829.1">
    <property type="nucleotide sequence ID" value="NZ_AP021875.1"/>
</dbReference>
<protein>
    <recommendedName>
        <fullName evidence="3">Lipoprotein</fullName>
    </recommendedName>
</protein>
<dbReference type="EMBL" id="AP021875">
    <property type="protein sequence ID" value="BBO75958.1"/>
    <property type="molecule type" value="Genomic_DNA"/>
</dbReference>
<dbReference type="KEGG" id="dwd:DSCW_33750"/>
<evidence type="ECO:0008006" key="3">
    <source>
        <dbReference type="Google" id="ProtNLM"/>
    </source>
</evidence>
<organism evidence="1 2">
    <name type="scientific">Desulfosarcina widdelii</name>
    <dbReference type="NCBI Taxonomy" id="947919"/>
    <lineage>
        <taxon>Bacteria</taxon>
        <taxon>Pseudomonadati</taxon>
        <taxon>Thermodesulfobacteriota</taxon>
        <taxon>Desulfobacteria</taxon>
        <taxon>Desulfobacterales</taxon>
        <taxon>Desulfosarcinaceae</taxon>
        <taxon>Desulfosarcina</taxon>
    </lineage>
</organism>
<dbReference type="AlphaFoldDB" id="A0A5K7Z4M8"/>
<proteinExistence type="predicted"/>
<name>A0A5K7Z4M8_9BACT</name>
<dbReference type="Proteomes" id="UP000427769">
    <property type="component" value="Chromosome"/>
</dbReference>